<dbReference type="InterPro" id="IPR038579">
    <property type="entry name" value="Ribosomal_eS21_sf"/>
</dbReference>
<comment type="subcellular location">
    <subcellularLocation>
        <location evidence="2">Cytoplasm</location>
        <location evidence="2">Cytosol</location>
    </subcellularLocation>
    <subcellularLocation>
        <location evidence="1">Rough endoplasmic reticulum</location>
    </subcellularLocation>
</comment>
<accession>A0A834DQW9</accession>
<dbReference type="Pfam" id="PF01249">
    <property type="entry name" value="Ribosomal_S21e"/>
    <property type="match status" value="1"/>
</dbReference>
<proteinExistence type="inferred from homology"/>
<dbReference type="InterPro" id="IPR018279">
    <property type="entry name" value="Ribosomal_eS21_CS"/>
</dbReference>
<feature type="region of interest" description="Disordered" evidence="10">
    <location>
        <begin position="134"/>
        <end position="164"/>
    </location>
</feature>
<feature type="compositionally biased region" description="Polar residues" evidence="10">
    <location>
        <begin position="179"/>
        <end position="205"/>
    </location>
</feature>
<comment type="caution">
    <text evidence="11">The sequence shown here is derived from an EMBL/GenBank/DDBJ whole genome shotgun (WGS) entry which is preliminary data.</text>
</comment>
<dbReference type="GO" id="GO:0005791">
    <property type="term" value="C:rough endoplasmic reticulum"/>
    <property type="evidence" value="ECO:0007669"/>
    <property type="project" value="UniProtKB-SubCell"/>
</dbReference>
<dbReference type="AlphaFoldDB" id="A0A834DQW9"/>
<dbReference type="GO" id="GO:0006412">
    <property type="term" value="P:translation"/>
    <property type="evidence" value="ECO:0007669"/>
    <property type="project" value="InterPro"/>
</dbReference>
<name>A0A834DQW9_9CHIR</name>
<dbReference type="GO" id="GO:0003735">
    <property type="term" value="F:structural constituent of ribosome"/>
    <property type="evidence" value="ECO:0007669"/>
    <property type="project" value="InterPro"/>
</dbReference>
<gene>
    <name evidence="11" type="ORF">HJG60_016624</name>
</gene>
<keyword evidence="5 11" id="KW-0689">Ribosomal protein</keyword>
<feature type="compositionally biased region" description="Low complexity" evidence="10">
    <location>
        <begin position="134"/>
        <end position="143"/>
    </location>
</feature>
<keyword evidence="6" id="KW-0687">Ribonucleoprotein</keyword>
<comment type="similarity">
    <text evidence="3">Belongs to the eukaryotic ribosomal protein eS21 family.</text>
</comment>
<comment type="subunit">
    <text evidence="4">Component of the 40S small ribosomal subunit.</text>
</comment>
<dbReference type="GO" id="GO:1990904">
    <property type="term" value="C:ribonucleoprotein complex"/>
    <property type="evidence" value="ECO:0007669"/>
    <property type="project" value="UniProtKB-KW"/>
</dbReference>
<dbReference type="PROSITE" id="PS00996">
    <property type="entry name" value="RIBOSOMAL_S21E"/>
    <property type="match status" value="1"/>
</dbReference>
<evidence type="ECO:0000256" key="2">
    <source>
        <dbReference type="ARBA" id="ARBA00004514"/>
    </source>
</evidence>
<sequence>MQNDAGEFVDLYVPRKCSASNRIIGAKDHASIQMNVAEVDKVTGRFNGQFKTYAICGAIRRMVSVWGLGPPGPLGAERCVSPFLIGRKDSWGLRDWVSGTAHSGGGREVAQRQDLGTLSQSLLWSLPGTPLSPSPSLQGLPCPVRHEAGRVPPPPPITAVWPGVGTAGDMPRVLFPRASQMTPSSDWPRPTASSQRTSDCRASQM</sequence>
<dbReference type="EMBL" id="JABVXQ010000010">
    <property type="protein sequence ID" value="KAF6089246.1"/>
    <property type="molecule type" value="Genomic_DNA"/>
</dbReference>
<dbReference type="PANTHER" id="PTHR10442">
    <property type="entry name" value="40S RIBOSOMAL PROTEIN S21"/>
    <property type="match status" value="1"/>
</dbReference>
<comment type="function">
    <text evidence="9">Component of the small ribosomal subunit. The ribosome is a large ribonucleoprotein complex responsible for the synthesis of proteins in the cell.</text>
</comment>
<dbReference type="FunFam" id="3.30.1230.20:FF:000001">
    <property type="entry name" value="40S ribosomal protein S21"/>
    <property type="match status" value="1"/>
</dbReference>
<evidence type="ECO:0000256" key="4">
    <source>
        <dbReference type="ARBA" id="ARBA00011542"/>
    </source>
</evidence>
<evidence type="ECO:0000256" key="8">
    <source>
        <dbReference type="ARBA" id="ARBA00035451"/>
    </source>
</evidence>
<evidence type="ECO:0000256" key="1">
    <source>
        <dbReference type="ARBA" id="ARBA00004427"/>
    </source>
</evidence>
<dbReference type="GO" id="GO:0022626">
    <property type="term" value="C:cytosolic ribosome"/>
    <property type="evidence" value="ECO:0007669"/>
    <property type="project" value="UniProtKB-ARBA"/>
</dbReference>
<evidence type="ECO:0000256" key="9">
    <source>
        <dbReference type="ARBA" id="ARBA00045746"/>
    </source>
</evidence>
<dbReference type="Proteomes" id="UP000664940">
    <property type="component" value="Unassembled WGS sequence"/>
</dbReference>
<organism evidence="11 12">
    <name type="scientific">Phyllostomus discolor</name>
    <name type="common">pale spear-nosed bat</name>
    <dbReference type="NCBI Taxonomy" id="89673"/>
    <lineage>
        <taxon>Eukaryota</taxon>
        <taxon>Metazoa</taxon>
        <taxon>Chordata</taxon>
        <taxon>Craniata</taxon>
        <taxon>Vertebrata</taxon>
        <taxon>Euteleostomi</taxon>
        <taxon>Mammalia</taxon>
        <taxon>Eutheria</taxon>
        <taxon>Laurasiatheria</taxon>
        <taxon>Chiroptera</taxon>
        <taxon>Yangochiroptera</taxon>
        <taxon>Phyllostomidae</taxon>
        <taxon>Phyllostominae</taxon>
        <taxon>Phyllostomus</taxon>
    </lineage>
</organism>
<reference evidence="11 12" key="1">
    <citation type="journal article" date="2020" name="Nature">
        <title>Six reference-quality genomes reveal evolution of bat adaptations.</title>
        <authorList>
            <person name="Jebb D."/>
            <person name="Huang Z."/>
            <person name="Pippel M."/>
            <person name="Hughes G.M."/>
            <person name="Lavrichenko K."/>
            <person name="Devanna P."/>
            <person name="Winkler S."/>
            <person name="Jermiin L.S."/>
            <person name="Skirmuntt E.C."/>
            <person name="Katzourakis A."/>
            <person name="Burkitt-Gray L."/>
            <person name="Ray D.A."/>
            <person name="Sullivan K.A.M."/>
            <person name="Roscito J.G."/>
            <person name="Kirilenko B.M."/>
            <person name="Davalos L.M."/>
            <person name="Corthals A.P."/>
            <person name="Power M.L."/>
            <person name="Jones G."/>
            <person name="Ransome R.D."/>
            <person name="Dechmann D.K.N."/>
            <person name="Locatelli A.G."/>
            <person name="Puechmaille S.J."/>
            <person name="Fedrigo O."/>
            <person name="Jarvis E.D."/>
            <person name="Hiller M."/>
            <person name="Vernes S.C."/>
            <person name="Myers E.W."/>
            <person name="Teeling E.C."/>
        </authorList>
    </citation>
    <scope>NUCLEOTIDE SEQUENCE [LARGE SCALE GENOMIC DNA]</scope>
    <source>
        <strain evidence="11">Bat1K_MPI-CBG_1</strain>
    </source>
</reference>
<evidence type="ECO:0000256" key="5">
    <source>
        <dbReference type="ARBA" id="ARBA00022980"/>
    </source>
</evidence>
<protein>
    <recommendedName>
        <fullName evidence="7">Small ribosomal subunit protein eS21</fullName>
    </recommendedName>
    <alternativeName>
        <fullName evidence="8">40S ribosomal protein S21</fullName>
    </alternativeName>
</protein>
<dbReference type="InterPro" id="IPR001931">
    <property type="entry name" value="Ribosomal_eS21"/>
</dbReference>
<evidence type="ECO:0000256" key="3">
    <source>
        <dbReference type="ARBA" id="ARBA00010228"/>
    </source>
</evidence>
<feature type="region of interest" description="Disordered" evidence="10">
    <location>
        <begin position="178"/>
        <end position="205"/>
    </location>
</feature>
<evidence type="ECO:0000256" key="6">
    <source>
        <dbReference type="ARBA" id="ARBA00023274"/>
    </source>
</evidence>
<evidence type="ECO:0000256" key="10">
    <source>
        <dbReference type="SAM" id="MobiDB-lite"/>
    </source>
</evidence>
<dbReference type="Gene3D" id="3.30.1230.20">
    <property type="match status" value="1"/>
</dbReference>
<evidence type="ECO:0000256" key="7">
    <source>
        <dbReference type="ARBA" id="ARBA00035150"/>
    </source>
</evidence>
<evidence type="ECO:0000313" key="12">
    <source>
        <dbReference type="Proteomes" id="UP000664940"/>
    </source>
</evidence>
<evidence type="ECO:0000313" key="11">
    <source>
        <dbReference type="EMBL" id="KAF6089246.1"/>
    </source>
</evidence>